<dbReference type="InterPro" id="IPR029045">
    <property type="entry name" value="ClpP/crotonase-like_dom_sf"/>
</dbReference>
<dbReference type="Pfam" id="PF00378">
    <property type="entry name" value="ECH_1"/>
    <property type="match status" value="1"/>
</dbReference>
<gene>
    <name evidence="1" type="ORF">GCM10017621_13170</name>
</gene>
<dbReference type="Proteomes" id="UP001143486">
    <property type="component" value="Unassembled WGS sequence"/>
</dbReference>
<accession>A0A9W6MNF3</accession>
<organism evidence="1 2">
    <name type="scientific">Maricaulis virginensis</name>
    <dbReference type="NCBI Taxonomy" id="144022"/>
    <lineage>
        <taxon>Bacteria</taxon>
        <taxon>Pseudomonadati</taxon>
        <taxon>Pseudomonadota</taxon>
        <taxon>Alphaproteobacteria</taxon>
        <taxon>Maricaulales</taxon>
        <taxon>Maricaulaceae</taxon>
        <taxon>Maricaulis</taxon>
    </lineage>
</organism>
<dbReference type="EMBL" id="BSFE01000003">
    <property type="protein sequence ID" value="GLK51809.1"/>
    <property type="molecule type" value="Genomic_DNA"/>
</dbReference>
<comment type="caution">
    <text evidence="1">The sequence shown here is derived from an EMBL/GenBank/DDBJ whole genome shotgun (WGS) entry which is preliminary data.</text>
</comment>
<dbReference type="CDD" id="cd06558">
    <property type="entry name" value="crotonase-like"/>
    <property type="match status" value="1"/>
</dbReference>
<evidence type="ECO:0000313" key="2">
    <source>
        <dbReference type="Proteomes" id="UP001143486"/>
    </source>
</evidence>
<dbReference type="RefSeq" id="WP_271186174.1">
    <property type="nucleotide sequence ID" value="NZ_BSFE01000003.1"/>
</dbReference>
<dbReference type="InterPro" id="IPR001753">
    <property type="entry name" value="Enoyl-CoA_hydra/iso"/>
</dbReference>
<dbReference type="PANTHER" id="PTHR11941:SF54">
    <property type="entry name" value="ENOYL-COA HYDRATASE, MITOCHONDRIAL"/>
    <property type="match status" value="1"/>
</dbReference>
<dbReference type="GO" id="GO:0003824">
    <property type="term" value="F:catalytic activity"/>
    <property type="evidence" value="ECO:0007669"/>
    <property type="project" value="UniProtKB-ARBA"/>
</dbReference>
<proteinExistence type="predicted"/>
<dbReference type="SUPFAM" id="SSF52096">
    <property type="entry name" value="ClpP/crotonase"/>
    <property type="match status" value="1"/>
</dbReference>
<sequence length="263" mass="27922">MSAAAAASTGTVRAETRSGVLRLVLDRPHRGNALVPDLLDGCLDALDTAGDIRAVVVTGAGRAFSAGGDVGEFRARADDREALLAYSERVVGTLNRVILRLRDMPCPVIAAVNGPVTGGSVGLMLAADMILMDATAFIQPYYARMGFAPDGGWTALMPERIGRARTARWLAFDERLDARGALAIGLVDRVVETGGMDAEIDRQLAALEPLDPGLALTSRHLLDAQIAGPDLAGRLDQEKSEFLDRIAREDTRARMNAFLAGAK</sequence>
<keyword evidence="2" id="KW-1185">Reference proteome</keyword>
<protein>
    <submittedName>
        <fullName evidence="1">Enoyl-CoA hydratase</fullName>
    </submittedName>
</protein>
<reference evidence="1" key="2">
    <citation type="submission" date="2023-01" db="EMBL/GenBank/DDBJ databases">
        <authorList>
            <person name="Sun Q."/>
            <person name="Evtushenko L."/>
        </authorList>
    </citation>
    <scope>NUCLEOTIDE SEQUENCE</scope>
    <source>
        <strain evidence="1">VKM B-1513</strain>
    </source>
</reference>
<name>A0A9W6MNF3_9PROT</name>
<dbReference type="AlphaFoldDB" id="A0A9W6MNF3"/>
<evidence type="ECO:0000313" key="1">
    <source>
        <dbReference type="EMBL" id="GLK51809.1"/>
    </source>
</evidence>
<dbReference type="GO" id="GO:0006635">
    <property type="term" value="P:fatty acid beta-oxidation"/>
    <property type="evidence" value="ECO:0007669"/>
    <property type="project" value="TreeGrafter"/>
</dbReference>
<dbReference type="PANTHER" id="PTHR11941">
    <property type="entry name" value="ENOYL-COA HYDRATASE-RELATED"/>
    <property type="match status" value="1"/>
</dbReference>
<reference evidence="1" key="1">
    <citation type="journal article" date="2014" name="Int. J. Syst. Evol. Microbiol.">
        <title>Complete genome sequence of Corynebacterium casei LMG S-19264T (=DSM 44701T), isolated from a smear-ripened cheese.</title>
        <authorList>
            <consortium name="US DOE Joint Genome Institute (JGI-PGF)"/>
            <person name="Walter F."/>
            <person name="Albersmeier A."/>
            <person name="Kalinowski J."/>
            <person name="Ruckert C."/>
        </authorList>
    </citation>
    <scope>NUCLEOTIDE SEQUENCE</scope>
    <source>
        <strain evidence="1">VKM B-1513</strain>
    </source>
</reference>
<dbReference type="Gene3D" id="3.90.226.10">
    <property type="entry name" value="2-enoyl-CoA Hydratase, Chain A, domain 1"/>
    <property type="match status" value="1"/>
</dbReference>